<dbReference type="AlphaFoldDB" id="A0A093VZK9"/>
<feature type="region of interest" description="Disordered" evidence="1">
    <location>
        <begin position="127"/>
        <end position="146"/>
    </location>
</feature>
<protein>
    <submittedName>
        <fullName evidence="2">Uncharacterized protein</fullName>
    </submittedName>
</protein>
<accession>A0A093VZK9</accession>
<gene>
    <name evidence="2" type="ORF">GQ26_0030270</name>
</gene>
<dbReference type="EMBL" id="JPOX01000003">
    <property type="protein sequence ID" value="KFX52056.1"/>
    <property type="molecule type" value="Genomic_DNA"/>
</dbReference>
<proteinExistence type="predicted"/>
<reference evidence="2" key="1">
    <citation type="journal article" date="2014" name="PLoS Genet.">
        <title>Signature Gene Expression Reveals Novel Clues to the Molecular Mechanisms of Dimorphic Transition in Penicillium marneffei.</title>
        <authorList>
            <person name="Yang E."/>
            <person name="Wang G."/>
            <person name="Cai J."/>
            <person name="Woo P.C."/>
            <person name="Lau S.K."/>
            <person name="Yuen K.-Y."/>
            <person name="Chow W.-N."/>
            <person name="Lin X."/>
        </authorList>
    </citation>
    <scope>NUCLEOTIDE SEQUENCE [LARGE SCALE GENOMIC DNA]</scope>
    <source>
        <strain evidence="2">PM1</strain>
    </source>
</reference>
<sequence>MQPKFKSSDHKTPSAATMHSIQVKTELKVSTCNGKLKGPRYSVRCKTLNTKYYRKQMIPAWIHTLYDTLTRGRPVQMHASNVDVEKAIGSRKETTLCKSRTVRIVLPILCWCILLVVSSSDWSPRISAKRKTHHPTPPSMETQQLRHDDEWQWEAMDSQGYAILHASEEPSKELREFILTESAKFPREGPEDSPLYYIEPRWDTKLWKEIPNYVQAGINSFHLDLNLDGLNPRIMKDLVRVVGCRKTEATRDASTNYMLGPPNYHTHDSMVLIRPIAQNVTFKPIAGSHRVTKSEFDKSDPKSTAVDVRRIQVLEARTTLWMQWADLSESDELLFAVVVYANGPADKPDEGEDFPGHVEERDVAPFMVY</sequence>
<evidence type="ECO:0000256" key="1">
    <source>
        <dbReference type="SAM" id="MobiDB-lite"/>
    </source>
</evidence>
<organism evidence="2">
    <name type="scientific">Talaromyces marneffei PM1</name>
    <dbReference type="NCBI Taxonomy" id="1077442"/>
    <lineage>
        <taxon>Eukaryota</taxon>
        <taxon>Fungi</taxon>
        <taxon>Dikarya</taxon>
        <taxon>Ascomycota</taxon>
        <taxon>Pezizomycotina</taxon>
        <taxon>Eurotiomycetes</taxon>
        <taxon>Eurotiomycetidae</taxon>
        <taxon>Eurotiales</taxon>
        <taxon>Trichocomaceae</taxon>
        <taxon>Talaromyces</taxon>
        <taxon>Talaromyces sect. Talaromyces</taxon>
    </lineage>
</organism>
<evidence type="ECO:0000313" key="2">
    <source>
        <dbReference type="EMBL" id="KFX52056.1"/>
    </source>
</evidence>
<dbReference type="HOGENOM" id="CLU_750427_0_0_1"/>
<comment type="caution">
    <text evidence="2">The sequence shown here is derived from an EMBL/GenBank/DDBJ whole genome shotgun (WGS) entry which is preliminary data.</text>
</comment>
<name>A0A093VZK9_TALMA</name>